<reference evidence="3" key="1">
    <citation type="submission" date="2016-10" db="EMBL/GenBank/DDBJ databases">
        <authorList>
            <person name="Varghese N."/>
            <person name="Submissions S."/>
        </authorList>
    </citation>
    <scope>NUCLEOTIDE SEQUENCE [LARGE SCALE GENOMIC DNA]</scope>
    <source>
        <strain evidence="3">KHC7</strain>
    </source>
</reference>
<name>A0A1G7LAG0_9BACT</name>
<dbReference type="RefSeq" id="WP_143339522.1">
    <property type="nucleotide sequence ID" value="NZ_FNBX01000006.1"/>
</dbReference>
<feature type="chain" id="PRO_5011660754" description="DUF4252 domain-containing protein" evidence="1">
    <location>
        <begin position="23"/>
        <end position="217"/>
    </location>
</feature>
<gene>
    <name evidence="2" type="ORF">SAMN05192586_1064</name>
</gene>
<sequence length="217" mass="23699">MRLLLCGFLALCLCLGASVALAQGDPGDQQSGLDFFTMGMSPADAKKMGAKPTGKNEMLAQFKWEDARWNTLLTFKDNEVVTVAMTTKDLTIPLVAAFLKEMDERLYAPFVIVRSDGSKSSEMFLAKEAAAGKDKSALDDITTDELDTYAGQDAGSIQIMFCGQDNFETMTSEYKKTKDADAAMATASDEIIYTMQINKKDDMLVIVYATLKTLGDL</sequence>
<accession>A0A1G7LAG0</accession>
<keyword evidence="1" id="KW-0732">Signal</keyword>
<evidence type="ECO:0000313" key="3">
    <source>
        <dbReference type="Proteomes" id="UP000199355"/>
    </source>
</evidence>
<dbReference type="STRING" id="571438.SAMN05192586_1064"/>
<organism evidence="2 3">
    <name type="scientific">Desulfovibrio legallii</name>
    <dbReference type="NCBI Taxonomy" id="571438"/>
    <lineage>
        <taxon>Bacteria</taxon>
        <taxon>Pseudomonadati</taxon>
        <taxon>Thermodesulfobacteriota</taxon>
        <taxon>Desulfovibrionia</taxon>
        <taxon>Desulfovibrionales</taxon>
        <taxon>Desulfovibrionaceae</taxon>
        <taxon>Desulfovibrio</taxon>
    </lineage>
</organism>
<protein>
    <recommendedName>
        <fullName evidence="4">DUF4252 domain-containing protein</fullName>
    </recommendedName>
</protein>
<keyword evidence="3" id="KW-1185">Reference proteome</keyword>
<dbReference type="EMBL" id="FNBX01000006">
    <property type="protein sequence ID" value="SDF46443.1"/>
    <property type="molecule type" value="Genomic_DNA"/>
</dbReference>
<dbReference type="Proteomes" id="UP000199355">
    <property type="component" value="Unassembled WGS sequence"/>
</dbReference>
<evidence type="ECO:0000256" key="1">
    <source>
        <dbReference type="SAM" id="SignalP"/>
    </source>
</evidence>
<evidence type="ECO:0000313" key="2">
    <source>
        <dbReference type="EMBL" id="SDF46443.1"/>
    </source>
</evidence>
<proteinExistence type="predicted"/>
<evidence type="ECO:0008006" key="4">
    <source>
        <dbReference type="Google" id="ProtNLM"/>
    </source>
</evidence>
<feature type="signal peptide" evidence="1">
    <location>
        <begin position="1"/>
        <end position="22"/>
    </location>
</feature>
<dbReference type="AlphaFoldDB" id="A0A1G7LAG0"/>